<feature type="compositionally biased region" description="Basic and acidic residues" evidence="1">
    <location>
        <begin position="220"/>
        <end position="229"/>
    </location>
</feature>
<evidence type="ECO:0000256" key="1">
    <source>
        <dbReference type="SAM" id="MobiDB-lite"/>
    </source>
</evidence>
<sequence length="302" mass="34515">MTTLVYRPHFVENHIAYQHEINEHFQGGLVDMMLSTNPPQVDLNAPKPRARPEPEFESELESESETKLEFLTHEEPDLFTSLSELQEQRPQIQSVGFQVVEFFGNANVVNIFSPKWMYHCGVQITIQYIETSITDDQEETILPQFRNFYPFKVVLLLELLPELLPELWNFCRKILKLDYHRLYMGFSWAILLYVMADVMGLGHGGDGAEDPPPPVGFGRGQHEQDAELPKKRRGLAKNIQLSKIIRANKGKPDVEPDSDEAVVSSGEVFVYSGESVVEQVKSLETPVAPKLTWDFFDEFDGD</sequence>
<evidence type="ECO:0000313" key="3">
    <source>
        <dbReference type="Proteomes" id="UP001177003"/>
    </source>
</evidence>
<feature type="region of interest" description="Disordered" evidence="1">
    <location>
        <begin position="205"/>
        <end position="229"/>
    </location>
</feature>
<accession>A0AA35Z7L7</accession>
<feature type="region of interest" description="Disordered" evidence="1">
    <location>
        <begin position="39"/>
        <end position="58"/>
    </location>
</feature>
<name>A0AA35Z7L7_LACSI</name>
<dbReference type="AlphaFoldDB" id="A0AA35Z7L7"/>
<organism evidence="2 3">
    <name type="scientific">Lactuca saligna</name>
    <name type="common">Willowleaf lettuce</name>
    <dbReference type="NCBI Taxonomy" id="75948"/>
    <lineage>
        <taxon>Eukaryota</taxon>
        <taxon>Viridiplantae</taxon>
        <taxon>Streptophyta</taxon>
        <taxon>Embryophyta</taxon>
        <taxon>Tracheophyta</taxon>
        <taxon>Spermatophyta</taxon>
        <taxon>Magnoliopsida</taxon>
        <taxon>eudicotyledons</taxon>
        <taxon>Gunneridae</taxon>
        <taxon>Pentapetalae</taxon>
        <taxon>asterids</taxon>
        <taxon>campanulids</taxon>
        <taxon>Asterales</taxon>
        <taxon>Asteraceae</taxon>
        <taxon>Cichorioideae</taxon>
        <taxon>Cichorieae</taxon>
        <taxon>Lactucinae</taxon>
        <taxon>Lactuca</taxon>
    </lineage>
</organism>
<reference evidence="2" key="1">
    <citation type="submission" date="2023-04" db="EMBL/GenBank/DDBJ databases">
        <authorList>
            <person name="Vijverberg K."/>
            <person name="Xiong W."/>
            <person name="Schranz E."/>
        </authorList>
    </citation>
    <scope>NUCLEOTIDE SEQUENCE</scope>
</reference>
<proteinExistence type="predicted"/>
<gene>
    <name evidence="2" type="ORF">LSALG_LOCUS26792</name>
</gene>
<dbReference type="EMBL" id="OX465081">
    <property type="protein sequence ID" value="CAI9287429.1"/>
    <property type="molecule type" value="Genomic_DNA"/>
</dbReference>
<keyword evidence="3" id="KW-1185">Reference proteome</keyword>
<dbReference type="Proteomes" id="UP001177003">
    <property type="component" value="Chromosome 5"/>
</dbReference>
<evidence type="ECO:0000313" key="2">
    <source>
        <dbReference type="EMBL" id="CAI9287429.1"/>
    </source>
</evidence>
<protein>
    <submittedName>
        <fullName evidence="2">Uncharacterized protein</fullName>
    </submittedName>
</protein>